<reference evidence="1" key="1">
    <citation type="submission" date="2014-11" db="EMBL/GenBank/DDBJ databases">
        <authorList>
            <person name="Amaro Gonzalez C."/>
        </authorList>
    </citation>
    <scope>NUCLEOTIDE SEQUENCE</scope>
</reference>
<sequence length="45" mass="5215">MTEHTKFSRNKLFFPVDRIILPCLRLKGVFIAVVEFDLKTYSGSP</sequence>
<protein>
    <submittedName>
        <fullName evidence="1">Uncharacterized protein</fullName>
    </submittedName>
</protein>
<proteinExistence type="predicted"/>
<dbReference type="EMBL" id="GBXM01057073">
    <property type="protein sequence ID" value="JAH51504.1"/>
    <property type="molecule type" value="Transcribed_RNA"/>
</dbReference>
<accession>A0A0E9TCT5</accession>
<organism evidence="1">
    <name type="scientific">Anguilla anguilla</name>
    <name type="common">European freshwater eel</name>
    <name type="synonym">Muraena anguilla</name>
    <dbReference type="NCBI Taxonomy" id="7936"/>
    <lineage>
        <taxon>Eukaryota</taxon>
        <taxon>Metazoa</taxon>
        <taxon>Chordata</taxon>
        <taxon>Craniata</taxon>
        <taxon>Vertebrata</taxon>
        <taxon>Euteleostomi</taxon>
        <taxon>Actinopterygii</taxon>
        <taxon>Neopterygii</taxon>
        <taxon>Teleostei</taxon>
        <taxon>Anguilliformes</taxon>
        <taxon>Anguillidae</taxon>
        <taxon>Anguilla</taxon>
    </lineage>
</organism>
<name>A0A0E9TCT5_ANGAN</name>
<dbReference type="AlphaFoldDB" id="A0A0E9TCT5"/>
<evidence type="ECO:0000313" key="1">
    <source>
        <dbReference type="EMBL" id="JAH51504.1"/>
    </source>
</evidence>
<reference evidence="1" key="2">
    <citation type="journal article" date="2015" name="Fish Shellfish Immunol.">
        <title>Early steps in the European eel (Anguilla anguilla)-Vibrio vulnificus interaction in the gills: Role of the RtxA13 toxin.</title>
        <authorList>
            <person name="Callol A."/>
            <person name="Pajuelo D."/>
            <person name="Ebbesson L."/>
            <person name="Teles M."/>
            <person name="MacKenzie S."/>
            <person name="Amaro C."/>
        </authorList>
    </citation>
    <scope>NUCLEOTIDE SEQUENCE</scope>
</reference>